<dbReference type="EMBL" id="BMDO01000008">
    <property type="protein sequence ID" value="GGI51732.1"/>
    <property type="molecule type" value="Genomic_DNA"/>
</dbReference>
<dbReference type="AlphaFoldDB" id="A0A917JBT8"/>
<evidence type="ECO:0000256" key="1">
    <source>
        <dbReference type="SAM" id="Phobius"/>
    </source>
</evidence>
<reference evidence="3" key="2">
    <citation type="submission" date="2020-09" db="EMBL/GenBank/DDBJ databases">
        <authorList>
            <person name="Sun Q."/>
            <person name="Sedlacek I."/>
        </authorList>
    </citation>
    <scope>NUCLEOTIDE SEQUENCE</scope>
    <source>
        <strain evidence="3">CCM 8711</strain>
    </source>
</reference>
<feature type="domain" description="DUF6377" evidence="2">
    <location>
        <begin position="226"/>
        <end position="486"/>
    </location>
</feature>
<dbReference type="Pfam" id="PF19904">
    <property type="entry name" value="DUF6377"/>
    <property type="match status" value="1"/>
</dbReference>
<proteinExistence type="predicted"/>
<keyword evidence="4" id="KW-1185">Reference proteome</keyword>
<evidence type="ECO:0000259" key="2">
    <source>
        <dbReference type="Pfam" id="PF19904"/>
    </source>
</evidence>
<evidence type="ECO:0000313" key="4">
    <source>
        <dbReference type="Proteomes" id="UP000662074"/>
    </source>
</evidence>
<dbReference type="SUPFAM" id="SSF48452">
    <property type="entry name" value="TPR-like"/>
    <property type="match status" value="1"/>
</dbReference>
<dbReference type="InterPro" id="IPR011990">
    <property type="entry name" value="TPR-like_helical_dom_sf"/>
</dbReference>
<keyword evidence="1" id="KW-0472">Membrane</keyword>
<comment type="caution">
    <text evidence="3">The sequence shown here is derived from an EMBL/GenBank/DDBJ whole genome shotgun (WGS) entry which is preliminary data.</text>
</comment>
<dbReference type="Proteomes" id="UP000662074">
    <property type="component" value="Unassembled WGS sequence"/>
</dbReference>
<reference evidence="3" key="1">
    <citation type="journal article" date="2014" name="Int. J. Syst. Evol. Microbiol.">
        <title>Complete genome sequence of Corynebacterium casei LMG S-19264T (=DSM 44701T), isolated from a smear-ripened cheese.</title>
        <authorList>
            <consortium name="US DOE Joint Genome Institute (JGI-PGF)"/>
            <person name="Walter F."/>
            <person name="Albersmeier A."/>
            <person name="Kalinowski J."/>
            <person name="Ruckert C."/>
        </authorList>
    </citation>
    <scope>NUCLEOTIDE SEQUENCE</scope>
    <source>
        <strain evidence="3">CCM 8711</strain>
    </source>
</reference>
<accession>A0A917JBT8</accession>
<gene>
    <name evidence="3" type="ORF">GCM10011425_29440</name>
</gene>
<sequence length="531" mass="61061">MDNVLDHKQVYDQKNLAKIKQIKGKLNSKELSSALRYLLYKQLFNAYKSFVHDSAYVYCKQLNSSAGLLKDANKINEARVQMGFVLVSAGLFREGLDTLNTVDLKHLNPTQRYEYLFLKARTYFDMADFYKIKYFYNRYYTQGQLTCDTIIKQAPAGSYASLSAIGLKSIRNENFKEALQAYHKILKISQSFQDSAINLSCLSYTLFRSREKDMGLSALLQAAIIDISHSTKESVALTNLANHFYEKGDTKAAFNYINNAIADANYYGARHREAAISNIMPLIEKEKINGIEKQKRSLMIYASIITLLIVIVIVFAFITSNQLKRLRIADQQIINKNNDLNAANEALTQVNTTLDTANRSLSKMNAKLDEVNLIKDEYIGYFFNVHSDYIERIDRLKRSIEKNIKDKSYNEVLHTLHKLNTNIERDNLSHSFDKVFLSLFPNFVEDFNALFDLNHQIHLNDGQLLNTELRIFALIRLGIDDNESIAKILNYSVNTIYTYKTKVKNRSFIPNEVFENKIILIKAVKEFADLS</sequence>
<organism evidence="3 4">
    <name type="scientific">Mucilaginibacter galii</name>
    <dbReference type="NCBI Taxonomy" id="2005073"/>
    <lineage>
        <taxon>Bacteria</taxon>
        <taxon>Pseudomonadati</taxon>
        <taxon>Bacteroidota</taxon>
        <taxon>Sphingobacteriia</taxon>
        <taxon>Sphingobacteriales</taxon>
        <taxon>Sphingobacteriaceae</taxon>
        <taxon>Mucilaginibacter</taxon>
    </lineage>
</organism>
<name>A0A917JBT8_9SPHI</name>
<keyword evidence="1" id="KW-0812">Transmembrane</keyword>
<evidence type="ECO:0000313" key="3">
    <source>
        <dbReference type="EMBL" id="GGI51732.1"/>
    </source>
</evidence>
<keyword evidence="1" id="KW-1133">Transmembrane helix</keyword>
<dbReference type="InterPro" id="IPR045957">
    <property type="entry name" value="DUF6377"/>
</dbReference>
<feature type="transmembrane region" description="Helical" evidence="1">
    <location>
        <begin position="298"/>
        <end position="318"/>
    </location>
</feature>
<protein>
    <recommendedName>
        <fullName evidence="2">DUF6377 domain-containing protein</fullName>
    </recommendedName>
</protein>
<dbReference type="Gene3D" id="1.25.40.10">
    <property type="entry name" value="Tetratricopeptide repeat domain"/>
    <property type="match status" value="1"/>
</dbReference>